<accession>A0A8J6AX35</accession>
<dbReference type="PANTHER" id="PTHR43823:SF3">
    <property type="entry name" value="MULTIDRUG EXPORT PROTEIN MEPA"/>
    <property type="match status" value="1"/>
</dbReference>
<dbReference type="InterPro" id="IPR002528">
    <property type="entry name" value="MATE_fam"/>
</dbReference>
<dbReference type="Pfam" id="PF01554">
    <property type="entry name" value="MatE"/>
    <property type="match status" value="2"/>
</dbReference>
<keyword evidence="3" id="KW-1003">Cell membrane</keyword>
<dbReference type="InterPro" id="IPR051327">
    <property type="entry name" value="MATE_MepA_subfamily"/>
</dbReference>
<dbReference type="PANTHER" id="PTHR43823">
    <property type="entry name" value="SPORULATION PROTEIN YKVU"/>
    <property type="match status" value="1"/>
</dbReference>
<comment type="subcellular location">
    <subcellularLocation>
        <location evidence="1">Cell membrane</location>
        <topology evidence="1">Multi-pass membrane protein</topology>
    </subcellularLocation>
</comment>
<dbReference type="Proteomes" id="UP000717585">
    <property type="component" value="Unassembled WGS sequence"/>
</dbReference>
<feature type="transmembrane region" description="Helical" evidence="8">
    <location>
        <begin position="323"/>
        <end position="349"/>
    </location>
</feature>
<feature type="transmembrane region" description="Helical" evidence="8">
    <location>
        <begin position="505"/>
        <end position="524"/>
    </location>
</feature>
<evidence type="ECO:0000256" key="1">
    <source>
        <dbReference type="ARBA" id="ARBA00004651"/>
    </source>
</evidence>
<dbReference type="GO" id="GO:0042910">
    <property type="term" value="F:xenobiotic transmembrane transporter activity"/>
    <property type="evidence" value="ECO:0007669"/>
    <property type="project" value="InterPro"/>
</dbReference>
<sequence length="597" mass="63440">MGPRTIHPTSHLASPHHTTVEYDIMDGNSDDDTSDSSLYGSSDAHSHAFPLNSNEPREWHKITPPAQTDEESAGNDQSSGDLDESSDCAPGALPSSGSDDDEASEPDGRASVTAVAQESEDSRTDPPKKGTTALLRWPIPLLFVLYCIPALLGTTSLMLYALVDMIVIGRACGADAMAGVSLFTPLDSVITTIGVSLGVGVGAGVSTSLGQKNVARARKMAGNAITLVLALGVVAPVPMLVLLYPFLQLTGADSASMPHALYYSLVMLPTSAVFLAPHIVTAMLRADEKPVASMLLTLVASVLNIGLDVLFVFGFGWGTTGAAVASVISDLLATIASFAYYYTPVYFLIHPRADRTRALVLPWRCYVPDVSCMVFMVRSAAVFSLSMIGFSTMLFLTNIAIDRIVPSSLTSSYLAGETAIYRITLLCCVPFISIEQAVIPLAAFYYGARLARKTLEVLVSALSAGLVVGVVCWLFITLLPKYYMRAFTDDADAIDAGVLVARRQGILFVVLGVLLPAQVFLVAVQRNKAAFITMASRQMVVGNLTVILGIVVGSIDLVFLATPIGDVVASVVSVIFLGYLGMKLATRSRRKAVEVKP</sequence>
<feature type="transmembrane region" description="Helical" evidence="8">
    <location>
        <begin position="540"/>
        <end position="561"/>
    </location>
</feature>
<gene>
    <name evidence="9" type="ORF">J8273_7849</name>
</gene>
<evidence type="ECO:0000256" key="3">
    <source>
        <dbReference type="ARBA" id="ARBA00022475"/>
    </source>
</evidence>
<proteinExistence type="inferred from homology"/>
<evidence type="ECO:0000256" key="2">
    <source>
        <dbReference type="ARBA" id="ARBA00010199"/>
    </source>
</evidence>
<feature type="transmembrane region" description="Helical" evidence="8">
    <location>
        <begin position="567"/>
        <end position="586"/>
    </location>
</feature>
<feature type="region of interest" description="Disordered" evidence="7">
    <location>
        <begin position="1"/>
        <end position="130"/>
    </location>
</feature>
<dbReference type="GO" id="GO:0005886">
    <property type="term" value="C:plasma membrane"/>
    <property type="evidence" value="ECO:0007669"/>
    <property type="project" value="UniProtKB-SubCell"/>
</dbReference>
<evidence type="ECO:0000313" key="9">
    <source>
        <dbReference type="EMBL" id="KAG9390498.1"/>
    </source>
</evidence>
<feature type="transmembrane region" description="Helical" evidence="8">
    <location>
        <begin position="143"/>
        <end position="168"/>
    </location>
</feature>
<feature type="transmembrane region" description="Helical" evidence="8">
    <location>
        <begin position="457"/>
        <end position="476"/>
    </location>
</feature>
<keyword evidence="10" id="KW-1185">Reference proteome</keyword>
<keyword evidence="6 8" id="KW-0472">Membrane</keyword>
<feature type="transmembrane region" description="Helical" evidence="8">
    <location>
        <begin position="292"/>
        <end position="317"/>
    </location>
</feature>
<feature type="transmembrane region" description="Helical" evidence="8">
    <location>
        <begin position="380"/>
        <end position="401"/>
    </location>
</feature>
<evidence type="ECO:0000256" key="4">
    <source>
        <dbReference type="ARBA" id="ARBA00022692"/>
    </source>
</evidence>
<dbReference type="EMBL" id="JAHDYR010000064">
    <property type="protein sequence ID" value="KAG9390498.1"/>
    <property type="molecule type" value="Genomic_DNA"/>
</dbReference>
<evidence type="ECO:0000256" key="7">
    <source>
        <dbReference type="SAM" id="MobiDB-lite"/>
    </source>
</evidence>
<feature type="transmembrane region" description="Helical" evidence="8">
    <location>
        <begin position="221"/>
        <end position="247"/>
    </location>
</feature>
<dbReference type="OrthoDB" id="2126698at2759"/>
<evidence type="ECO:0000256" key="5">
    <source>
        <dbReference type="ARBA" id="ARBA00022989"/>
    </source>
</evidence>
<evidence type="ECO:0000256" key="8">
    <source>
        <dbReference type="SAM" id="Phobius"/>
    </source>
</evidence>
<reference evidence="9" key="1">
    <citation type="submission" date="2021-05" db="EMBL/GenBank/DDBJ databases">
        <title>A free-living protist that lacks canonical eukaryotic 1 DNA replication and segregation systems.</title>
        <authorList>
            <person name="Salas-Leiva D.E."/>
            <person name="Tromer E.C."/>
            <person name="Curtis B.A."/>
            <person name="Jerlstrom-Hultqvist J."/>
            <person name="Kolisko M."/>
            <person name="Yi Z."/>
            <person name="Salas-Leiva J.S."/>
            <person name="Gallot-Lavallee L."/>
            <person name="Kops G.J.P.L."/>
            <person name="Archibald J.M."/>
            <person name="Simpson A.G.B."/>
            <person name="Roger A.J."/>
        </authorList>
    </citation>
    <scope>NUCLEOTIDE SEQUENCE</scope>
    <source>
        <strain evidence="9">BICM</strain>
    </source>
</reference>
<dbReference type="GO" id="GO:0015297">
    <property type="term" value="F:antiporter activity"/>
    <property type="evidence" value="ECO:0007669"/>
    <property type="project" value="InterPro"/>
</dbReference>
<name>A0A8J6AX35_9EUKA</name>
<evidence type="ECO:0000256" key="6">
    <source>
        <dbReference type="ARBA" id="ARBA00023136"/>
    </source>
</evidence>
<keyword evidence="5 8" id="KW-1133">Transmembrane helix</keyword>
<protein>
    <submittedName>
        <fullName evidence="9">Multi antimicrobial extrusion protein</fullName>
    </submittedName>
</protein>
<feature type="transmembrane region" description="Helical" evidence="8">
    <location>
        <begin position="259"/>
        <end position="280"/>
    </location>
</feature>
<comment type="similarity">
    <text evidence="2">Belongs to the multi antimicrobial extrusion (MATE) (TC 2.A.66.1) family.</text>
</comment>
<organism evidence="9 10">
    <name type="scientific">Carpediemonas membranifera</name>
    <dbReference type="NCBI Taxonomy" id="201153"/>
    <lineage>
        <taxon>Eukaryota</taxon>
        <taxon>Metamonada</taxon>
        <taxon>Carpediemonas-like organisms</taxon>
        <taxon>Carpediemonas</taxon>
    </lineage>
</organism>
<evidence type="ECO:0000313" key="10">
    <source>
        <dbReference type="Proteomes" id="UP000717585"/>
    </source>
</evidence>
<feature type="transmembrane region" description="Helical" evidence="8">
    <location>
        <begin position="421"/>
        <end position="445"/>
    </location>
</feature>
<feature type="transmembrane region" description="Helical" evidence="8">
    <location>
        <begin position="188"/>
        <end position="209"/>
    </location>
</feature>
<comment type="caution">
    <text evidence="9">The sequence shown here is derived from an EMBL/GenBank/DDBJ whole genome shotgun (WGS) entry which is preliminary data.</text>
</comment>
<dbReference type="AlphaFoldDB" id="A0A8J6AX35"/>
<keyword evidence="4 8" id="KW-0812">Transmembrane</keyword>